<feature type="domain" description="CMP/dCMP-type deaminase" evidence="10">
    <location>
        <begin position="4"/>
        <end position="129"/>
    </location>
</feature>
<dbReference type="GO" id="GO:0005829">
    <property type="term" value="C:cytosol"/>
    <property type="evidence" value="ECO:0007669"/>
    <property type="project" value="TreeGrafter"/>
</dbReference>
<dbReference type="FunFam" id="3.40.140.10:FF:000008">
    <property type="entry name" value="Cytidine deaminase"/>
    <property type="match status" value="1"/>
</dbReference>
<dbReference type="PANTHER" id="PTHR11644:SF2">
    <property type="entry name" value="CYTIDINE DEAMINASE"/>
    <property type="match status" value="1"/>
</dbReference>
<evidence type="ECO:0000259" key="10">
    <source>
        <dbReference type="PROSITE" id="PS51747"/>
    </source>
</evidence>
<sequence>MPSFNTEELLQESKKVAERAYAPYSEFRVGAVAVDEDGNSYAGVNVENAAYGSGQCAEASAIGAAVSAGARRITAIAISSPNAAPCWPCGNCRQILREFDVATVIVEAGDGSAIETPLGDLLPNSFGPEDLAGAGS</sequence>
<dbReference type="InterPro" id="IPR006262">
    <property type="entry name" value="Cyt_deam_tetra"/>
</dbReference>
<comment type="catalytic activity">
    <reaction evidence="9">
        <text>cytidine + H2O + H(+) = uridine + NH4(+)</text>
        <dbReference type="Rhea" id="RHEA:16069"/>
        <dbReference type="ChEBI" id="CHEBI:15377"/>
        <dbReference type="ChEBI" id="CHEBI:15378"/>
        <dbReference type="ChEBI" id="CHEBI:16704"/>
        <dbReference type="ChEBI" id="CHEBI:17562"/>
        <dbReference type="ChEBI" id="CHEBI:28938"/>
        <dbReference type="EC" id="3.5.4.5"/>
    </reaction>
</comment>
<comment type="cofactor">
    <cofactor evidence="1">
        <name>Zn(2+)</name>
        <dbReference type="ChEBI" id="CHEBI:29105"/>
    </cofactor>
</comment>
<dbReference type="GO" id="GO:0004126">
    <property type="term" value="F:cytidine deaminase activity"/>
    <property type="evidence" value="ECO:0007669"/>
    <property type="project" value="UniProtKB-EC"/>
</dbReference>
<dbReference type="PROSITE" id="PS51747">
    <property type="entry name" value="CYT_DCMP_DEAMINASES_2"/>
    <property type="match status" value="1"/>
</dbReference>
<dbReference type="GO" id="GO:0072527">
    <property type="term" value="P:pyrimidine-containing compound metabolic process"/>
    <property type="evidence" value="ECO:0007669"/>
    <property type="project" value="UniProtKB-ARBA"/>
</dbReference>
<dbReference type="InterPro" id="IPR050202">
    <property type="entry name" value="Cyt/Deoxycyt_deaminase"/>
</dbReference>
<dbReference type="AlphaFoldDB" id="A0A3B0TIY3"/>
<dbReference type="PANTHER" id="PTHR11644">
    <property type="entry name" value="CYTIDINE DEAMINASE"/>
    <property type="match status" value="1"/>
</dbReference>
<evidence type="ECO:0000256" key="8">
    <source>
        <dbReference type="ARBA" id="ARBA00032005"/>
    </source>
</evidence>
<dbReference type="InterPro" id="IPR016193">
    <property type="entry name" value="Cytidine_deaminase-like"/>
</dbReference>
<dbReference type="Pfam" id="PF00383">
    <property type="entry name" value="dCMP_cyt_deam_1"/>
    <property type="match status" value="1"/>
</dbReference>
<dbReference type="EMBL" id="UOEK01000475">
    <property type="protein sequence ID" value="VAW08604.1"/>
    <property type="molecule type" value="Genomic_DNA"/>
</dbReference>
<evidence type="ECO:0000256" key="2">
    <source>
        <dbReference type="ARBA" id="ARBA00003949"/>
    </source>
</evidence>
<dbReference type="NCBIfam" id="NF004064">
    <property type="entry name" value="PRK05578.1"/>
    <property type="match status" value="1"/>
</dbReference>
<evidence type="ECO:0000256" key="3">
    <source>
        <dbReference type="ARBA" id="ARBA00006576"/>
    </source>
</evidence>
<proteinExistence type="inferred from homology"/>
<evidence type="ECO:0000313" key="11">
    <source>
        <dbReference type="EMBL" id="VAW08604.1"/>
    </source>
</evidence>
<dbReference type="Gene3D" id="3.40.140.10">
    <property type="entry name" value="Cytidine Deaminase, domain 2"/>
    <property type="match status" value="1"/>
</dbReference>
<comment type="similarity">
    <text evidence="3">Belongs to the cytidine and deoxycytidylate deaminase family.</text>
</comment>
<evidence type="ECO:0000256" key="1">
    <source>
        <dbReference type="ARBA" id="ARBA00001947"/>
    </source>
</evidence>
<dbReference type="CDD" id="cd01283">
    <property type="entry name" value="cytidine_deaminase"/>
    <property type="match status" value="1"/>
</dbReference>
<gene>
    <name evidence="11" type="ORF">MNBD_ACTINO02-12</name>
</gene>
<dbReference type="InterPro" id="IPR002125">
    <property type="entry name" value="CMP_dCMP_dom"/>
</dbReference>
<organism evidence="11">
    <name type="scientific">hydrothermal vent metagenome</name>
    <dbReference type="NCBI Taxonomy" id="652676"/>
    <lineage>
        <taxon>unclassified sequences</taxon>
        <taxon>metagenomes</taxon>
        <taxon>ecological metagenomes</taxon>
    </lineage>
</organism>
<evidence type="ECO:0000256" key="5">
    <source>
        <dbReference type="ARBA" id="ARBA00022723"/>
    </source>
</evidence>
<evidence type="ECO:0000256" key="9">
    <source>
        <dbReference type="ARBA" id="ARBA00049558"/>
    </source>
</evidence>
<dbReference type="SUPFAM" id="SSF53927">
    <property type="entry name" value="Cytidine deaminase-like"/>
    <property type="match status" value="1"/>
</dbReference>
<reference evidence="11" key="1">
    <citation type="submission" date="2018-06" db="EMBL/GenBank/DDBJ databases">
        <authorList>
            <person name="Zhirakovskaya E."/>
        </authorList>
    </citation>
    <scope>NUCLEOTIDE SEQUENCE</scope>
</reference>
<dbReference type="NCBIfam" id="TIGR01354">
    <property type="entry name" value="cyt_deam_tetra"/>
    <property type="match status" value="1"/>
</dbReference>
<comment type="function">
    <text evidence="2">This enzyme scavenges exogenous and endogenous cytidine and 2'-deoxycytidine for UMP synthesis.</text>
</comment>
<evidence type="ECO:0000256" key="6">
    <source>
        <dbReference type="ARBA" id="ARBA00022801"/>
    </source>
</evidence>
<dbReference type="GO" id="GO:0055086">
    <property type="term" value="P:nucleobase-containing small molecule metabolic process"/>
    <property type="evidence" value="ECO:0007669"/>
    <property type="project" value="UniProtKB-ARBA"/>
</dbReference>
<dbReference type="GO" id="GO:0008270">
    <property type="term" value="F:zinc ion binding"/>
    <property type="evidence" value="ECO:0007669"/>
    <property type="project" value="InterPro"/>
</dbReference>
<protein>
    <recommendedName>
        <fullName evidence="4">cytidine deaminase</fullName>
        <ecNumber evidence="4">3.5.4.5</ecNumber>
    </recommendedName>
    <alternativeName>
        <fullName evidence="8">Cytidine aminohydrolase</fullName>
    </alternativeName>
</protein>
<dbReference type="InterPro" id="IPR016192">
    <property type="entry name" value="APOBEC/CMP_deaminase_Zn-bd"/>
</dbReference>
<keyword evidence="5" id="KW-0479">Metal-binding</keyword>
<name>A0A3B0TIY3_9ZZZZ</name>
<evidence type="ECO:0000256" key="7">
    <source>
        <dbReference type="ARBA" id="ARBA00022833"/>
    </source>
</evidence>
<evidence type="ECO:0000256" key="4">
    <source>
        <dbReference type="ARBA" id="ARBA00012783"/>
    </source>
</evidence>
<accession>A0A3B0TIY3</accession>
<keyword evidence="6 11" id="KW-0378">Hydrolase</keyword>
<dbReference type="EC" id="3.5.4.5" evidence="4"/>
<dbReference type="PROSITE" id="PS00903">
    <property type="entry name" value="CYT_DCMP_DEAMINASES_1"/>
    <property type="match status" value="1"/>
</dbReference>
<keyword evidence="7" id="KW-0862">Zinc</keyword>
<dbReference type="GO" id="GO:0042802">
    <property type="term" value="F:identical protein binding"/>
    <property type="evidence" value="ECO:0007669"/>
    <property type="project" value="UniProtKB-ARBA"/>
</dbReference>